<dbReference type="Proteomes" id="UP000264820">
    <property type="component" value="Unplaced"/>
</dbReference>
<dbReference type="GO" id="GO:0008017">
    <property type="term" value="F:microtubule binding"/>
    <property type="evidence" value="ECO:0007669"/>
    <property type="project" value="TreeGrafter"/>
</dbReference>
<organism evidence="3 4">
    <name type="scientific">Hippocampus comes</name>
    <name type="common">Tiger tail seahorse</name>
    <dbReference type="NCBI Taxonomy" id="109280"/>
    <lineage>
        <taxon>Eukaryota</taxon>
        <taxon>Metazoa</taxon>
        <taxon>Chordata</taxon>
        <taxon>Craniata</taxon>
        <taxon>Vertebrata</taxon>
        <taxon>Euteleostomi</taxon>
        <taxon>Actinopterygii</taxon>
        <taxon>Neopterygii</taxon>
        <taxon>Teleostei</taxon>
        <taxon>Neoteleostei</taxon>
        <taxon>Acanthomorphata</taxon>
        <taxon>Syngnathiaria</taxon>
        <taxon>Syngnathiformes</taxon>
        <taxon>Syngnathoidei</taxon>
        <taxon>Syngnathidae</taxon>
        <taxon>Hippocampus</taxon>
    </lineage>
</organism>
<dbReference type="InterPro" id="IPR020850">
    <property type="entry name" value="GED_dom"/>
</dbReference>
<protein>
    <recommendedName>
        <fullName evidence="2">GED domain-containing protein</fullName>
    </recommendedName>
</protein>
<dbReference type="GeneTree" id="ENSGT00940000158056"/>
<dbReference type="GO" id="GO:0031623">
    <property type="term" value="P:receptor internalization"/>
    <property type="evidence" value="ECO:0007669"/>
    <property type="project" value="TreeGrafter"/>
</dbReference>
<dbReference type="PROSITE" id="PS51388">
    <property type="entry name" value="GED"/>
    <property type="match status" value="1"/>
</dbReference>
<sequence>MILCLERQVETIRNLVDSYMGIIHKTVKDLMPKAIMHLMINSVKEFISSELLAQLYALGDCSALMDESPDQRQHREQVLGKHAALQAALDIINEISTSSYALRPGGGITNSPPNAAPRGRKSQRMAASLKPVAGPRPCPSMPTSGFPAQLACPGRSCMVRACGCTVLLFELGEGLPRNVFLILAGRADPSLHAFYAGQRQQARQAAPNAPHSPLLVFLLACFIAAPDFPHAMAIIFPPSLPKS</sequence>
<dbReference type="Pfam" id="PF02212">
    <property type="entry name" value="GED"/>
    <property type="match status" value="1"/>
</dbReference>
<dbReference type="GO" id="GO:0005874">
    <property type="term" value="C:microtubule"/>
    <property type="evidence" value="ECO:0007669"/>
    <property type="project" value="TreeGrafter"/>
</dbReference>
<dbReference type="Gene3D" id="1.20.120.1240">
    <property type="entry name" value="Dynamin, middle domain"/>
    <property type="match status" value="1"/>
</dbReference>
<reference evidence="3" key="2">
    <citation type="submission" date="2025-09" db="UniProtKB">
        <authorList>
            <consortium name="Ensembl"/>
        </authorList>
    </citation>
    <scope>IDENTIFICATION</scope>
</reference>
<dbReference type="InterPro" id="IPR003130">
    <property type="entry name" value="GED"/>
</dbReference>
<dbReference type="GO" id="GO:0003924">
    <property type="term" value="F:GTPase activity"/>
    <property type="evidence" value="ECO:0007669"/>
    <property type="project" value="InterPro"/>
</dbReference>
<evidence type="ECO:0000313" key="4">
    <source>
        <dbReference type="Proteomes" id="UP000264820"/>
    </source>
</evidence>
<dbReference type="GO" id="GO:0005737">
    <property type="term" value="C:cytoplasm"/>
    <property type="evidence" value="ECO:0007669"/>
    <property type="project" value="TreeGrafter"/>
</dbReference>
<dbReference type="Ensembl" id="ENSHCOT00000027518.1">
    <property type="protein sequence ID" value="ENSHCOP00000013987.1"/>
    <property type="gene ID" value="ENSHCOG00000017244.1"/>
</dbReference>
<dbReference type="STRING" id="109280.ENSHCOP00000013987"/>
<proteinExistence type="predicted"/>
<evidence type="ECO:0000313" key="3">
    <source>
        <dbReference type="Ensembl" id="ENSHCOP00000013987.1"/>
    </source>
</evidence>
<reference evidence="3" key="1">
    <citation type="submission" date="2025-08" db="UniProtKB">
        <authorList>
            <consortium name="Ensembl"/>
        </authorList>
    </citation>
    <scope>IDENTIFICATION</scope>
</reference>
<evidence type="ECO:0000259" key="2">
    <source>
        <dbReference type="PROSITE" id="PS51388"/>
    </source>
</evidence>
<dbReference type="InterPro" id="IPR022812">
    <property type="entry name" value="Dynamin"/>
</dbReference>
<accession>A0A3Q2YKK6</accession>
<dbReference type="GO" id="GO:0098793">
    <property type="term" value="C:presynapse"/>
    <property type="evidence" value="ECO:0007669"/>
    <property type="project" value="GOC"/>
</dbReference>
<feature type="region of interest" description="Disordered" evidence="1">
    <location>
        <begin position="103"/>
        <end position="136"/>
    </location>
</feature>
<keyword evidence="4" id="KW-1185">Reference proteome</keyword>
<dbReference type="PANTHER" id="PTHR11566">
    <property type="entry name" value="DYNAMIN"/>
    <property type="match status" value="1"/>
</dbReference>
<dbReference type="SMART" id="SM00302">
    <property type="entry name" value="GED"/>
    <property type="match status" value="1"/>
</dbReference>
<dbReference type="GO" id="GO:0016185">
    <property type="term" value="P:synaptic vesicle budding from presynaptic endocytic zone membrane"/>
    <property type="evidence" value="ECO:0007669"/>
    <property type="project" value="TreeGrafter"/>
</dbReference>
<name>A0A3Q2YKK6_HIPCM</name>
<dbReference type="AlphaFoldDB" id="A0A3Q2YKK6"/>
<dbReference type="PANTHER" id="PTHR11566:SF54">
    <property type="entry name" value="DYNAMIN-3"/>
    <property type="match status" value="1"/>
</dbReference>
<evidence type="ECO:0000256" key="1">
    <source>
        <dbReference type="SAM" id="MobiDB-lite"/>
    </source>
</evidence>
<feature type="domain" description="GED" evidence="2">
    <location>
        <begin position="9"/>
        <end position="100"/>
    </location>
</feature>
<dbReference type="GO" id="GO:0005886">
    <property type="term" value="C:plasma membrane"/>
    <property type="evidence" value="ECO:0007669"/>
    <property type="project" value="TreeGrafter"/>
</dbReference>
<dbReference type="GO" id="GO:0005525">
    <property type="term" value="F:GTP binding"/>
    <property type="evidence" value="ECO:0007669"/>
    <property type="project" value="InterPro"/>
</dbReference>